<gene>
    <name evidence="2" type="ORF">SMD27_10320</name>
</gene>
<proteinExistence type="predicted"/>
<accession>A0ABU5EBS8</accession>
<evidence type="ECO:0000313" key="2">
    <source>
        <dbReference type="EMBL" id="MDY0883239.1"/>
    </source>
</evidence>
<organism evidence="2 3">
    <name type="scientific">Dongia soli</name>
    <dbReference type="NCBI Taxonomy" id="600628"/>
    <lineage>
        <taxon>Bacteria</taxon>
        <taxon>Pseudomonadati</taxon>
        <taxon>Pseudomonadota</taxon>
        <taxon>Alphaproteobacteria</taxon>
        <taxon>Rhodospirillales</taxon>
        <taxon>Dongiaceae</taxon>
        <taxon>Dongia</taxon>
    </lineage>
</organism>
<sequence length="73" mass="7773">MTQPDGYIIEFYQIGNSIKVTAMDPKTLTEVAIIGAPALTRQHLAQAAIRKLEYVLAKKAGGKGGPSSSRGGW</sequence>
<feature type="domain" description="DUF6898" evidence="1">
    <location>
        <begin position="5"/>
        <end position="59"/>
    </location>
</feature>
<reference evidence="2 3" key="1">
    <citation type="journal article" date="2016" name="Antonie Van Leeuwenhoek">
        <title>Dongia soli sp. nov., isolated from soil from Dokdo, Korea.</title>
        <authorList>
            <person name="Kim D.U."/>
            <person name="Lee H."/>
            <person name="Kim H."/>
            <person name="Kim S.G."/>
            <person name="Ka J.O."/>
        </authorList>
    </citation>
    <scope>NUCLEOTIDE SEQUENCE [LARGE SCALE GENOMIC DNA]</scope>
    <source>
        <strain evidence="2 3">D78</strain>
    </source>
</reference>
<comment type="caution">
    <text evidence="2">The sequence shown here is derived from an EMBL/GenBank/DDBJ whole genome shotgun (WGS) entry which is preliminary data.</text>
</comment>
<evidence type="ECO:0000259" key="1">
    <source>
        <dbReference type="Pfam" id="PF21839"/>
    </source>
</evidence>
<dbReference type="EMBL" id="JAXCLW010000002">
    <property type="protein sequence ID" value="MDY0883239.1"/>
    <property type="molecule type" value="Genomic_DNA"/>
</dbReference>
<dbReference type="Pfam" id="PF21839">
    <property type="entry name" value="DUF6898"/>
    <property type="match status" value="1"/>
</dbReference>
<dbReference type="RefSeq" id="WP_320508280.1">
    <property type="nucleotide sequence ID" value="NZ_JAXCLW010000002.1"/>
</dbReference>
<name>A0ABU5EBS8_9PROT</name>
<dbReference type="InterPro" id="IPR054193">
    <property type="entry name" value="DUF6898"/>
</dbReference>
<keyword evidence="3" id="KW-1185">Reference proteome</keyword>
<dbReference type="Proteomes" id="UP001279642">
    <property type="component" value="Unassembled WGS sequence"/>
</dbReference>
<protein>
    <recommendedName>
        <fullName evidence="1">DUF6898 domain-containing protein</fullName>
    </recommendedName>
</protein>
<evidence type="ECO:0000313" key="3">
    <source>
        <dbReference type="Proteomes" id="UP001279642"/>
    </source>
</evidence>